<evidence type="ECO:0000256" key="5">
    <source>
        <dbReference type="ARBA" id="ARBA00022741"/>
    </source>
</evidence>
<dbReference type="Gene3D" id="3.40.50.2300">
    <property type="match status" value="2"/>
</dbReference>
<name>A0A1L9B5Y3_9BACT</name>
<keyword evidence="6 14" id="KW-0418">Kinase</keyword>
<keyword evidence="3 9" id="KW-0597">Phosphoprotein</keyword>
<feature type="domain" description="PAS" evidence="13">
    <location>
        <begin position="777"/>
        <end position="847"/>
    </location>
</feature>
<dbReference type="InterPro" id="IPR005467">
    <property type="entry name" value="His_kinase_dom"/>
</dbReference>
<feature type="domain" description="Histidine kinase" evidence="11">
    <location>
        <begin position="355"/>
        <end position="575"/>
    </location>
</feature>
<dbReference type="FunFam" id="3.30.565.10:FF:000037">
    <property type="entry name" value="Hybrid sensor histidine kinase/response regulator"/>
    <property type="match status" value="1"/>
</dbReference>
<dbReference type="Pfam" id="PF13185">
    <property type="entry name" value="GAF_2"/>
    <property type="match status" value="1"/>
</dbReference>
<dbReference type="InterPro" id="IPR003018">
    <property type="entry name" value="GAF"/>
</dbReference>
<protein>
    <recommendedName>
        <fullName evidence="2">histidine kinase</fullName>
        <ecNumber evidence="2">2.7.13.3</ecNumber>
    </recommendedName>
</protein>
<comment type="caution">
    <text evidence="14">The sequence shown here is derived from an EMBL/GenBank/DDBJ whole genome shotgun (WGS) entry which is preliminary data.</text>
</comment>
<dbReference type="InterPro" id="IPR001789">
    <property type="entry name" value="Sig_transdc_resp-reg_receiver"/>
</dbReference>
<dbReference type="CDD" id="cd18161">
    <property type="entry name" value="REC_hyHK_blue-like"/>
    <property type="match status" value="1"/>
</dbReference>
<dbReference type="OrthoDB" id="9806821at2"/>
<dbReference type="SUPFAM" id="SSF55785">
    <property type="entry name" value="PYP-like sensor domain (PAS domain)"/>
    <property type="match status" value="1"/>
</dbReference>
<dbReference type="PANTHER" id="PTHR43547:SF2">
    <property type="entry name" value="HYBRID SIGNAL TRANSDUCTION HISTIDINE KINASE C"/>
    <property type="match status" value="1"/>
</dbReference>
<dbReference type="InterPro" id="IPR013656">
    <property type="entry name" value="PAS_4"/>
</dbReference>
<dbReference type="SUPFAM" id="SSF55874">
    <property type="entry name" value="ATPase domain of HSP90 chaperone/DNA topoisomerase II/histidine kinase"/>
    <property type="match status" value="2"/>
</dbReference>
<accession>A0A1L9B5Y3</accession>
<dbReference type="Pfam" id="PF00512">
    <property type="entry name" value="HisKA"/>
    <property type="match status" value="2"/>
</dbReference>
<evidence type="ECO:0000313" key="14">
    <source>
        <dbReference type="EMBL" id="OJH37668.1"/>
    </source>
</evidence>
<dbReference type="EMBL" id="MPIN01000007">
    <property type="protein sequence ID" value="OJH37668.1"/>
    <property type="molecule type" value="Genomic_DNA"/>
</dbReference>
<evidence type="ECO:0000259" key="11">
    <source>
        <dbReference type="PROSITE" id="PS50109"/>
    </source>
</evidence>
<sequence length="1280" mass="141131">MSNSLDFLAGGGEMGALMRAKDWSKTPFGPVETWSPALRSAVGICLGSRFPIVLYWGPTRALLYNDAWSPVPGQKHPWALGRPGAEVWAEIWDIIGPMFDHVMNTGEATWSDDQLLPLHRFGYTEECYFYYSYSPVRGEGGRVEGIFTAVTETTYRVLAERRERLLREVSERTAQARTAEEACTSAIDTLARTPVEAPFCLVYLHDERSRRARLVGQANLEAHPDLCLAEIDLSAPPEDTTPWPLAEVLASGAAVSVGDLSARLARRLPGTPWPEPIEEVLVTPIQSARPGVPHGFLVTGISPRRRLDAAYRTLFERVAGHITTAIANAQAYELERQRAEQLAEIDRAKTAFFSNASHEFRTPLTLMLGPLEDMLATAPPGAGPLRIEREGLERVHRNGLRLLKLVNTLLDFSRLEAGRVRAVFEPVDLAAHTAELASIFRSAMERAGLTLVVDCPPLPEPVWVDRDMWEKVVLNLLSNAFKYTFQGQVAVRLRAVDAGAELSVSDTGVGIPARELPRVFERFHRIEGQRGRSHEGTGIGLALVQELVRLHHGAVRVESEEGRGSTFTVQVPFEGSRATPAPHLAAVSRPPPSKHAAAYVQEALGLLPDAPTPALPEGALARAAPVGWDTSRERLVLADDNADMRAYVRRLLTDAGYSVQATADGVEALAAVRAQPPALLLSDVMMPRLDGFGLIKALRGDPSTADLPIILLSARAGEESAVEGLEAGADDYLVKPFSARELLARVEGALRLAHLRRETNEYLRRANESLSARVEQRTRELDRIWNVSQDHLLITDLQGVWLSVNPSWRRTLGWREEELVGRTSEWMGHPEELPRTREEIARLASGVATARYENRFRDVHGAWHWFSWKAVPDQGRIYCVARDVTEDKARQAKLEQAQEELRQSQKLEAVGKLTGGIAHDFNNLLTGISGALDLLKLRVSRGEYDRVDRYVSAAITSTQRASALTHRLLAFSRRQALDLKSVDMNALVSGMEDLLLRTLGEHITLRVRPGARPWRVYTDPHQLENALLNLCINARDAMPEGGTLTIETSNTHLDERFARREEGLVPGDYAVLSVTDTGTGVPPELRARIFEPFFTTKPMGQGTGLGLSMIYGFIKQSAGHLDLESELGRGSTFKLYLPRHQGDAEGAEETGGEAVRGAGETVLVVENDPAVRMLVVEVLGDLGYRALEAPHAEEGLPIIQSSQRIDLLVSDIGLPGMDGRRMAELAREHRPKLKVLFITGYAAKAAVRGEFLAPGMDMLTKPFALDVLANKIREMILTPE</sequence>
<dbReference type="PROSITE" id="PS50110">
    <property type="entry name" value="RESPONSE_REGULATORY"/>
    <property type="match status" value="2"/>
</dbReference>
<evidence type="ECO:0000256" key="3">
    <source>
        <dbReference type="ARBA" id="ARBA00022553"/>
    </source>
</evidence>
<dbReference type="CDD" id="cd00130">
    <property type="entry name" value="PAS"/>
    <property type="match status" value="1"/>
</dbReference>
<evidence type="ECO:0000259" key="12">
    <source>
        <dbReference type="PROSITE" id="PS50110"/>
    </source>
</evidence>
<dbReference type="SUPFAM" id="SSF47384">
    <property type="entry name" value="Homodimeric domain of signal transducing histidine kinase"/>
    <property type="match status" value="2"/>
</dbReference>
<dbReference type="CDD" id="cd17574">
    <property type="entry name" value="REC_OmpR"/>
    <property type="match status" value="1"/>
</dbReference>
<dbReference type="SMART" id="SM00387">
    <property type="entry name" value="HATPase_c"/>
    <property type="match status" value="2"/>
</dbReference>
<dbReference type="Pfam" id="PF00072">
    <property type="entry name" value="Response_reg"/>
    <property type="match status" value="2"/>
</dbReference>
<keyword evidence="10" id="KW-0175">Coiled coil</keyword>
<dbReference type="Pfam" id="PF02518">
    <property type="entry name" value="HATPase_c"/>
    <property type="match status" value="2"/>
</dbReference>
<evidence type="ECO:0000256" key="8">
    <source>
        <dbReference type="ARBA" id="ARBA00023012"/>
    </source>
</evidence>
<dbReference type="InterPro" id="IPR003661">
    <property type="entry name" value="HisK_dim/P_dom"/>
</dbReference>
<evidence type="ECO:0000256" key="10">
    <source>
        <dbReference type="SAM" id="Coils"/>
    </source>
</evidence>
<dbReference type="SMART" id="SM00091">
    <property type="entry name" value="PAS"/>
    <property type="match status" value="1"/>
</dbReference>
<feature type="modified residue" description="4-aspartylphosphate" evidence="9">
    <location>
        <position position="683"/>
    </location>
</feature>
<dbReference type="InterPro" id="IPR036890">
    <property type="entry name" value="HATPase_C_sf"/>
</dbReference>
<dbReference type="PANTHER" id="PTHR43547">
    <property type="entry name" value="TWO-COMPONENT HISTIDINE KINASE"/>
    <property type="match status" value="1"/>
</dbReference>
<dbReference type="CDD" id="cd00082">
    <property type="entry name" value="HisKA"/>
    <property type="match status" value="2"/>
</dbReference>
<evidence type="ECO:0000256" key="1">
    <source>
        <dbReference type="ARBA" id="ARBA00000085"/>
    </source>
</evidence>
<dbReference type="CDD" id="cd16919">
    <property type="entry name" value="HATPase_CckA-like"/>
    <property type="match status" value="1"/>
</dbReference>
<dbReference type="NCBIfam" id="TIGR00229">
    <property type="entry name" value="sensory_box"/>
    <property type="match status" value="1"/>
</dbReference>
<dbReference type="InterPro" id="IPR029016">
    <property type="entry name" value="GAF-like_dom_sf"/>
</dbReference>
<dbReference type="PRINTS" id="PR00344">
    <property type="entry name" value="BCTRLSENSOR"/>
</dbReference>
<dbReference type="InterPro" id="IPR035965">
    <property type="entry name" value="PAS-like_dom_sf"/>
</dbReference>
<evidence type="ECO:0000313" key="15">
    <source>
        <dbReference type="Proteomes" id="UP000182229"/>
    </source>
</evidence>
<dbReference type="Gene3D" id="3.30.450.20">
    <property type="entry name" value="PAS domain"/>
    <property type="match status" value="2"/>
</dbReference>
<feature type="domain" description="Histidine kinase" evidence="11">
    <location>
        <begin position="916"/>
        <end position="1141"/>
    </location>
</feature>
<evidence type="ECO:0000256" key="2">
    <source>
        <dbReference type="ARBA" id="ARBA00012438"/>
    </source>
</evidence>
<dbReference type="Gene3D" id="3.30.450.40">
    <property type="match status" value="1"/>
</dbReference>
<dbReference type="SUPFAM" id="SSF55781">
    <property type="entry name" value="GAF domain-like"/>
    <property type="match status" value="1"/>
</dbReference>
<dbReference type="GO" id="GO:0005524">
    <property type="term" value="F:ATP binding"/>
    <property type="evidence" value="ECO:0007669"/>
    <property type="project" value="UniProtKB-KW"/>
</dbReference>
<feature type="domain" description="Response regulatory" evidence="12">
    <location>
        <begin position="634"/>
        <end position="750"/>
    </location>
</feature>
<evidence type="ECO:0000256" key="4">
    <source>
        <dbReference type="ARBA" id="ARBA00022679"/>
    </source>
</evidence>
<feature type="coiled-coil region" evidence="10">
    <location>
        <begin position="322"/>
        <end position="351"/>
    </location>
</feature>
<dbReference type="Proteomes" id="UP000182229">
    <property type="component" value="Unassembled WGS sequence"/>
</dbReference>
<evidence type="ECO:0000256" key="6">
    <source>
        <dbReference type="ARBA" id="ARBA00022777"/>
    </source>
</evidence>
<dbReference type="EC" id="2.7.13.3" evidence="2"/>
<dbReference type="AlphaFoldDB" id="A0A1L9B5Y3"/>
<proteinExistence type="predicted"/>
<dbReference type="InterPro" id="IPR000014">
    <property type="entry name" value="PAS"/>
</dbReference>
<dbReference type="InterPro" id="IPR011006">
    <property type="entry name" value="CheY-like_superfamily"/>
</dbReference>
<dbReference type="InterPro" id="IPR036097">
    <property type="entry name" value="HisK_dim/P_sf"/>
</dbReference>
<dbReference type="SUPFAM" id="SSF52172">
    <property type="entry name" value="CheY-like"/>
    <property type="match status" value="2"/>
</dbReference>
<dbReference type="PROSITE" id="PS50109">
    <property type="entry name" value="HIS_KIN"/>
    <property type="match status" value="2"/>
</dbReference>
<feature type="domain" description="Response regulatory" evidence="12">
    <location>
        <begin position="1161"/>
        <end position="1276"/>
    </location>
</feature>
<reference evidence="14 15" key="2">
    <citation type="submission" date="2016-12" db="EMBL/GenBank/DDBJ databases">
        <title>Draft Genome Sequence of Cystobacter ferrugineus Strain Cbfe23.</title>
        <authorList>
            <person name="Akbar S."/>
            <person name="Dowd S.E."/>
            <person name="Stevens D.C."/>
        </authorList>
    </citation>
    <scope>NUCLEOTIDE SEQUENCE [LARGE SCALE GENOMIC DNA]</scope>
    <source>
        <strain evidence="14 15">Cbfe23</strain>
    </source>
</reference>
<dbReference type="InterPro" id="IPR004358">
    <property type="entry name" value="Sig_transdc_His_kin-like_C"/>
</dbReference>
<dbReference type="InterPro" id="IPR003594">
    <property type="entry name" value="HATPase_dom"/>
</dbReference>
<dbReference type="PROSITE" id="PS50112">
    <property type="entry name" value="PAS"/>
    <property type="match status" value="1"/>
</dbReference>
<evidence type="ECO:0000256" key="9">
    <source>
        <dbReference type="PROSITE-ProRule" id="PRU00169"/>
    </source>
</evidence>
<keyword evidence="5" id="KW-0547">Nucleotide-binding</keyword>
<keyword evidence="7" id="KW-0067">ATP-binding</keyword>
<reference evidence="15" key="1">
    <citation type="submission" date="2016-11" db="EMBL/GenBank/DDBJ databases">
        <authorList>
            <person name="Shukria A."/>
            <person name="Stevens D.C."/>
        </authorList>
    </citation>
    <scope>NUCLEOTIDE SEQUENCE [LARGE SCALE GENOMIC DNA]</scope>
    <source>
        <strain evidence="15">Cbfe23</strain>
    </source>
</reference>
<dbReference type="RefSeq" id="WP_071901136.1">
    <property type="nucleotide sequence ID" value="NZ_MPIN01000007.1"/>
</dbReference>
<keyword evidence="4" id="KW-0808">Transferase</keyword>
<dbReference type="SMART" id="SM00448">
    <property type="entry name" value="REC"/>
    <property type="match status" value="2"/>
</dbReference>
<keyword evidence="15" id="KW-1185">Reference proteome</keyword>
<dbReference type="STRING" id="83449.BON30_26100"/>
<dbReference type="Gene3D" id="3.30.565.10">
    <property type="entry name" value="Histidine kinase-like ATPase, C-terminal domain"/>
    <property type="match status" value="2"/>
</dbReference>
<dbReference type="Gene3D" id="1.10.287.130">
    <property type="match status" value="2"/>
</dbReference>
<comment type="catalytic activity">
    <reaction evidence="1">
        <text>ATP + protein L-histidine = ADP + protein N-phospho-L-histidine.</text>
        <dbReference type="EC" id="2.7.13.3"/>
    </reaction>
</comment>
<dbReference type="GO" id="GO:0000155">
    <property type="term" value="F:phosphorelay sensor kinase activity"/>
    <property type="evidence" value="ECO:0007669"/>
    <property type="project" value="InterPro"/>
</dbReference>
<organism evidence="14 15">
    <name type="scientific">Cystobacter ferrugineus</name>
    <dbReference type="NCBI Taxonomy" id="83449"/>
    <lineage>
        <taxon>Bacteria</taxon>
        <taxon>Pseudomonadati</taxon>
        <taxon>Myxococcota</taxon>
        <taxon>Myxococcia</taxon>
        <taxon>Myxococcales</taxon>
        <taxon>Cystobacterineae</taxon>
        <taxon>Archangiaceae</taxon>
        <taxon>Cystobacter</taxon>
    </lineage>
</organism>
<keyword evidence="8" id="KW-0902">Two-component regulatory system</keyword>
<evidence type="ECO:0000256" key="7">
    <source>
        <dbReference type="ARBA" id="ARBA00022840"/>
    </source>
</evidence>
<evidence type="ECO:0000259" key="13">
    <source>
        <dbReference type="PROSITE" id="PS50112"/>
    </source>
</evidence>
<dbReference type="SMART" id="SM00388">
    <property type="entry name" value="HisKA"/>
    <property type="match status" value="2"/>
</dbReference>
<feature type="modified residue" description="4-aspartylphosphate" evidence="9">
    <location>
        <position position="1211"/>
    </location>
</feature>
<gene>
    <name evidence="14" type="ORF">BON30_26100</name>
</gene>
<dbReference type="Pfam" id="PF08448">
    <property type="entry name" value="PAS_4"/>
    <property type="match status" value="1"/>
</dbReference>